<feature type="domain" description="MgtC/SapB/SrpB/YhiD N-terminal" evidence="10">
    <location>
        <begin position="57"/>
        <end position="177"/>
    </location>
</feature>
<evidence type="ECO:0000256" key="7">
    <source>
        <dbReference type="ARBA" id="ARBA00023136"/>
    </source>
</evidence>
<dbReference type="InterPro" id="IPR049177">
    <property type="entry name" value="MgtC_SapB_SrpB_YhiD_N"/>
</dbReference>
<keyword evidence="6 9" id="KW-1133">Transmembrane helix</keyword>
<name>A0A3M5W2K2_PSESX</name>
<evidence type="ECO:0000256" key="6">
    <source>
        <dbReference type="ARBA" id="ARBA00022989"/>
    </source>
</evidence>
<evidence type="ECO:0000313" key="12">
    <source>
        <dbReference type="EMBL" id="RMU63825.1"/>
    </source>
</evidence>
<comment type="subcellular location">
    <subcellularLocation>
        <location evidence="9">Cell inner membrane</location>
        <topology evidence="9">Multi-pass membrane protein</topology>
    </subcellularLocation>
    <subcellularLocation>
        <location evidence="1">Cell membrane</location>
        <topology evidence="1">Multi-pass membrane protein</topology>
    </subcellularLocation>
</comment>
<dbReference type="EMBL" id="RBUA01000250">
    <property type="protein sequence ID" value="RMU63825.1"/>
    <property type="molecule type" value="Genomic_DNA"/>
</dbReference>
<dbReference type="AlphaFoldDB" id="A0A3M5W2K2"/>
<feature type="transmembrane region" description="Helical" evidence="9">
    <location>
        <begin position="146"/>
        <end position="173"/>
    </location>
</feature>
<evidence type="ECO:0000259" key="10">
    <source>
        <dbReference type="Pfam" id="PF02308"/>
    </source>
</evidence>
<evidence type="ECO:0000259" key="11">
    <source>
        <dbReference type="Pfam" id="PF21770"/>
    </source>
</evidence>
<keyword evidence="9" id="KW-0997">Cell inner membrane</keyword>
<evidence type="ECO:0000256" key="4">
    <source>
        <dbReference type="ARBA" id="ARBA00022475"/>
    </source>
</evidence>
<keyword evidence="7 9" id="KW-0472">Membrane</keyword>
<gene>
    <name evidence="12" type="ORF">ALP29_01150</name>
</gene>
<feature type="transmembrane region" description="Helical" evidence="9">
    <location>
        <begin position="79"/>
        <end position="97"/>
    </location>
</feature>
<sequence>MTVYQSPDSLVVYRYRRQASSHRGLRVTNVPLHSWRFFMQAINNINLNSLVDTVVSLSAAFILGGLIGFERQYRQRTAGLRTNVLVAVGAAIFVDMANRLGGAEGAVRVVAYVVSGIGFLGAGVIMREEGNVRGLNTAATLWASAAVGACAGADLILEALLGTLFVLAANTLLRPIVNNINRQPLDVVSAEVTNILYVIARRSQQQAVMALLEAELARCNYPASDVDVRPFGSDEVEIEAILAATSVDGDELDALVARLSTSTLVVQAFWSPSTTD</sequence>
<comment type="function">
    <text evidence="8">Virulence factor required for growth in low Mg(2+) medium and for intramacrophage survival. May be involved in regulating membrane potential by activating Na(+)/K(+)-ATPase.</text>
</comment>
<comment type="caution">
    <text evidence="12">The sequence shown here is derived from an EMBL/GenBank/DDBJ whole genome shotgun (WGS) entry which is preliminary data.</text>
</comment>
<feature type="domain" description="MgtC-like C-terminal" evidence="11">
    <location>
        <begin position="196"/>
        <end position="270"/>
    </location>
</feature>
<dbReference type="Pfam" id="PF21770">
    <property type="entry name" value="MgtC_SapB_C"/>
    <property type="match status" value="1"/>
</dbReference>
<evidence type="ECO:0000256" key="2">
    <source>
        <dbReference type="ARBA" id="ARBA00009298"/>
    </source>
</evidence>
<accession>A0A3M5W2K2</accession>
<feature type="transmembrane region" description="Helical" evidence="9">
    <location>
        <begin position="109"/>
        <end position="126"/>
    </location>
</feature>
<evidence type="ECO:0000256" key="3">
    <source>
        <dbReference type="ARBA" id="ARBA00013833"/>
    </source>
</evidence>
<evidence type="ECO:0000256" key="1">
    <source>
        <dbReference type="ARBA" id="ARBA00004651"/>
    </source>
</evidence>
<organism evidence="12 13">
    <name type="scientific">Pseudomonas syringae pv. avii</name>
    <dbReference type="NCBI Taxonomy" id="663959"/>
    <lineage>
        <taxon>Bacteria</taxon>
        <taxon>Pseudomonadati</taxon>
        <taxon>Pseudomonadota</taxon>
        <taxon>Gammaproteobacteria</taxon>
        <taxon>Pseudomonadales</taxon>
        <taxon>Pseudomonadaceae</taxon>
        <taxon>Pseudomonas</taxon>
        <taxon>Pseudomonas syringae</taxon>
    </lineage>
</organism>
<proteinExistence type="inferred from homology"/>
<dbReference type="Pfam" id="PF02308">
    <property type="entry name" value="MgtC"/>
    <property type="match status" value="1"/>
</dbReference>
<dbReference type="Gene3D" id="3.30.70.260">
    <property type="match status" value="1"/>
</dbReference>
<dbReference type="PANTHER" id="PTHR33778:SF3">
    <property type="entry name" value="PROTEIN MGTC"/>
    <property type="match status" value="1"/>
</dbReference>
<evidence type="ECO:0000256" key="5">
    <source>
        <dbReference type="ARBA" id="ARBA00022692"/>
    </source>
</evidence>
<reference evidence="12 13" key="1">
    <citation type="submission" date="2018-08" db="EMBL/GenBank/DDBJ databases">
        <title>Recombination of ecologically and evolutionarily significant loci maintains genetic cohesion in the Pseudomonas syringae species complex.</title>
        <authorList>
            <person name="Dillon M."/>
            <person name="Thakur S."/>
            <person name="Almeida R.N.D."/>
            <person name="Weir B.S."/>
            <person name="Guttman D.S."/>
        </authorList>
    </citation>
    <scope>NUCLEOTIDE SEQUENCE [LARGE SCALE GENOMIC DNA]</scope>
    <source>
        <strain evidence="12 13">ICMP 14479</strain>
    </source>
</reference>
<evidence type="ECO:0000313" key="13">
    <source>
        <dbReference type="Proteomes" id="UP000280395"/>
    </source>
</evidence>
<comment type="similarity">
    <text evidence="2 9">Belongs to the MgtC/SapB family.</text>
</comment>
<dbReference type="PANTHER" id="PTHR33778">
    <property type="entry name" value="PROTEIN MGTC"/>
    <property type="match status" value="1"/>
</dbReference>
<keyword evidence="5 9" id="KW-0812">Transmembrane</keyword>
<feature type="transmembrane region" description="Helical" evidence="9">
    <location>
        <begin position="45"/>
        <end position="67"/>
    </location>
</feature>
<keyword evidence="4" id="KW-1003">Cell membrane</keyword>
<dbReference type="PRINTS" id="PR01837">
    <property type="entry name" value="MGTCSAPBPROT"/>
</dbReference>
<evidence type="ECO:0000256" key="9">
    <source>
        <dbReference type="RuleBase" id="RU365041"/>
    </source>
</evidence>
<dbReference type="Proteomes" id="UP000280395">
    <property type="component" value="Unassembled WGS sequence"/>
</dbReference>
<protein>
    <recommendedName>
        <fullName evidence="3 9">Protein MgtC</fullName>
    </recommendedName>
</protein>
<evidence type="ECO:0000256" key="8">
    <source>
        <dbReference type="ARBA" id="ARBA00025369"/>
    </source>
</evidence>
<dbReference type="GO" id="GO:0005886">
    <property type="term" value="C:plasma membrane"/>
    <property type="evidence" value="ECO:0007669"/>
    <property type="project" value="UniProtKB-SubCell"/>
</dbReference>
<dbReference type="InterPro" id="IPR003416">
    <property type="entry name" value="MgtC/SapB/SrpB/YhiD_fam"/>
</dbReference>
<dbReference type="InterPro" id="IPR048640">
    <property type="entry name" value="MgtC-like_C"/>
</dbReference>